<protein>
    <submittedName>
        <fullName evidence="2">Uncharacterized protein</fullName>
    </submittedName>
</protein>
<gene>
    <name evidence="2" type="ORF">E2C01_095679</name>
</gene>
<reference evidence="2 3" key="1">
    <citation type="submission" date="2019-05" db="EMBL/GenBank/DDBJ databases">
        <title>Another draft genome of Portunus trituberculatus and its Hox gene families provides insights of decapod evolution.</title>
        <authorList>
            <person name="Jeong J.-H."/>
            <person name="Song I."/>
            <person name="Kim S."/>
            <person name="Choi T."/>
            <person name="Kim D."/>
            <person name="Ryu S."/>
            <person name="Kim W."/>
        </authorList>
    </citation>
    <scope>NUCLEOTIDE SEQUENCE [LARGE SCALE GENOMIC DNA]</scope>
    <source>
        <tissue evidence="2">Muscle</tissue>
    </source>
</reference>
<evidence type="ECO:0000256" key="1">
    <source>
        <dbReference type="SAM" id="MobiDB-lite"/>
    </source>
</evidence>
<feature type="compositionally biased region" description="Low complexity" evidence="1">
    <location>
        <begin position="1"/>
        <end position="33"/>
    </location>
</feature>
<accession>A0A5B7K4U2</accession>
<feature type="region of interest" description="Disordered" evidence="1">
    <location>
        <begin position="1"/>
        <end position="45"/>
    </location>
</feature>
<proteinExistence type="predicted"/>
<comment type="caution">
    <text evidence="2">The sequence shown here is derived from an EMBL/GenBank/DDBJ whole genome shotgun (WGS) entry which is preliminary data.</text>
</comment>
<evidence type="ECO:0000313" key="2">
    <source>
        <dbReference type="EMBL" id="MPD00219.1"/>
    </source>
</evidence>
<dbReference type="EMBL" id="VSRR010121978">
    <property type="protein sequence ID" value="MPD00219.1"/>
    <property type="molecule type" value="Genomic_DNA"/>
</dbReference>
<dbReference type="AlphaFoldDB" id="A0A5B7K4U2"/>
<evidence type="ECO:0000313" key="3">
    <source>
        <dbReference type="Proteomes" id="UP000324222"/>
    </source>
</evidence>
<keyword evidence="3" id="KW-1185">Reference proteome</keyword>
<sequence length="145" mass="15410">MAPTCTSSSNTQTDSSGSTGQAQGCTGPPRSSPGRGGALSWAQPIQQGPEAEVPPLFFLPKLPACLSDAATHTLPVVTVCYLNLIHPSRRHQEHREVLWDPAELHLLFGHSYCSLFITHGARAALNLYCSGGESVQASPPTIHII</sequence>
<dbReference type="Proteomes" id="UP000324222">
    <property type="component" value="Unassembled WGS sequence"/>
</dbReference>
<organism evidence="2 3">
    <name type="scientific">Portunus trituberculatus</name>
    <name type="common">Swimming crab</name>
    <name type="synonym">Neptunus trituberculatus</name>
    <dbReference type="NCBI Taxonomy" id="210409"/>
    <lineage>
        <taxon>Eukaryota</taxon>
        <taxon>Metazoa</taxon>
        <taxon>Ecdysozoa</taxon>
        <taxon>Arthropoda</taxon>
        <taxon>Crustacea</taxon>
        <taxon>Multicrustacea</taxon>
        <taxon>Malacostraca</taxon>
        <taxon>Eumalacostraca</taxon>
        <taxon>Eucarida</taxon>
        <taxon>Decapoda</taxon>
        <taxon>Pleocyemata</taxon>
        <taxon>Brachyura</taxon>
        <taxon>Eubrachyura</taxon>
        <taxon>Portunoidea</taxon>
        <taxon>Portunidae</taxon>
        <taxon>Portuninae</taxon>
        <taxon>Portunus</taxon>
    </lineage>
</organism>
<name>A0A5B7K4U2_PORTR</name>